<organism evidence="4">
    <name type="scientific">Magnetococcus massalia (strain MO-1)</name>
    <dbReference type="NCBI Taxonomy" id="451514"/>
    <lineage>
        <taxon>Bacteria</taxon>
        <taxon>Pseudomonadati</taxon>
        <taxon>Pseudomonadota</taxon>
        <taxon>Magnetococcia</taxon>
        <taxon>Magnetococcales</taxon>
        <taxon>Magnetococcaceae</taxon>
        <taxon>Magnetococcus</taxon>
    </lineage>
</organism>
<evidence type="ECO:0000256" key="1">
    <source>
        <dbReference type="ARBA" id="ARBA00022723"/>
    </source>
</evidence>
<dbReference type="SUPFAM" id="SSF52242">
    <property type="entry name" value="Cobalamin (vitamin B12)-binding domain"/>
    <property type="match status" value="1"/>
</dbReference>
<protein>
    <recommendedName>
        <fullName evidence="3">B12-binding domain-containing protein</fullName>
    </recommendedName>
</protein>
<dbReference type="GO" id="GO:0008705">
    <property type="term" value="F:methionine synthase activity"/>
    <property type="evidence" value="ECO:0007669"/>
    <property type="project" value="TreeGrafter"/>
</dbReference>
<dbReference type="GO" id="GO:0046653">
    <property type="term" value="P:tetrahydrofolate metabolic process"/>
    <property type="evidence" value="ECO:0007669"/>
    <property type="project" value="TreeGrafter"/>
</dbReference>
<evidence type="ECO:0000259" key="3">
    <source>
        <dbReference type="PROSITE" id="PS51332"/>
    </source>
</evidence>
<name>A0A1S7LI47_MAGMO</name>
<dbReference type="Pfam" id="PF02607">
    <property type="entry name" value="B12-binding_2"/>
    <property type="match status" value="1"/>
</dbReference>
<sequence length="215" mass="23767">MDNSSPSHPSTAPIAPLTEALLHVDRVNARAILTSYASDNTPVAVVEQLLVPVLEQIGQGWEQGDVALSQVFMSGQVCEELANSLSWEDREKPWPQPPMAICVLEDFHMLGKQMIYSALKASGYDLIDYGRMELEPLIQRIRADGIQLMLISTLMLRSALRIADLKKRLDEEGLAVKLVVGGAPFRFDKALWQEMGADAMAMNTAEALTTVRRMS</sequence>
<accession>A0A1S7LI47</accession>
<dbReference type="PANTHER" id="PTHR45833">
    <property type="entry name" value="METHIONINE SYNTHASE"/>
    <property type="match status" value="1"/>
</dbReference>
<evidence type="ECO:0000256" key="2">
    <source>
        <dbReference type="ARBA" id="ARBA00023285"/>
    </source>
</evidence>
<dbReference type="InterPro" id="IPR006158">
    <property type="entry name" value="Cobalamin-bd"/>
</dbReference>
<dbReference type="Gene3D" id="1.10.1240.10">
    <property type="entry name" value="Methionine synthase domain"/>
    <property type="match status" value="1"/>
</dbReference>
<dbReference type="InterPro" id="IPR050554">
    <property type="entry name" value="Met_Synthase/Corrinoid"/>
</dbReference>
<evidence type="ECO:0000313" key="4">
    <source>
        <dbReference type="EMBL" id="CRH06642.1"/>
    </source>
</evidence>
<dbReference type="Pfam" id="PF02310">
    <property type="entry name" value="B12-binding"/>
    <property type="match status" value="1"/>
</dbReference>
<dbReference type="GO" id="GO:0046872">
    <property type="term" value="F:metal ion binding"/>
    <property type="evidence" value="ECO:0007669"/>
    <property type="project" value="UniProtKB-KW"/>
</dbReference>
<dbReference type="GO" id="GO:0005829">
    <property type="term" value="C:cytosol"/>
    <property type="evidence" value="ECO:0007669"/>
    <property type="project" value="TreeGrafter"/>
</dbReference>
<dbReference type="GO" id="GO:0050667">
    <property type="term" value="P:homocysteine metabolic process"/>
    <property type="evidence" value="ECO:0007669"/>
    <property type="project" value="TreeGrafter"/>
</dbReference>
<gene>
    <name evidence="4" type="ORF">MAGMO_2485</name>
</gene>
<dbReference type="GO" id="GO:0031419">
    <property type="term" value="F:cobalamin binding"/>
    <property type="evidence" value="ECO:0007669"/>
    <property type="project" value="InterPro"/>
</dbReference>
<keyword evidence="2" id="KW-0170">Cobalt</keyword>
<dbReference type="AlphaFoldDB" id="A0A1S7LI47"/>
<dbReference type="EMBL" id="LO017727">
    <property type="protein sequence ID" value="CRH06642.1"/>
    <property type="molecule type" value="Genomic_DNA"/>
</dbReference>
<dbReference type="InterPro" id="IPR003759">
    <property type="entry name" value="Cbl-bd_cap"/>
</dbReference>
<proteinExistence type="predicted"/>
<dbReference type="PANTHER" id="PTHR45833:SF1">
    <property type="entry name" value="METHIONINE SYNTHASE"/>
    <property type="match status" value="1"/>
</dbReference>
<dbReference type="InterPro" id="IPR036594">
    <property type="entry name" value="Meth_synthase_dom"/>
</dbReference>
<dbReference type="Gene3D" id="3.40.50.280">
    <property type="entry name" value="Cobalamin-binding domain"/>
    <property type="match status" value="1"/>
</dbReference>
<keyword evidence="1" id="KW-0479">Metal-binding</keyword>
<dbReference type="PROSITE" id="PS51332">
    <property type="entry name" value="B12_BINDING"/>
    <property type="match status" value="1"/>
</dbReference>
<dbReference type="InterPro" id="IPR036724">
    <property type="entry name" value="Cobalamin-bd_sf"/>
</dbReference>
<dbReference type="SUPFAM" id="SSF47644">
    <property type="entry name" value="Methionine synthase domain"/>
    <property type="match status" value="1"/>
</dbReference>
<reference evidence="4" key="1">
    <citation type="submission" date="2015-04" db="EMBL/GenBank/DDBJ databases">
        <authorList>
            <person name="Syromyatnikov M.Y."/>
            <person name="Popov V.N."/>
        </authorList>
    </citation>
    <scope>NUCLEOTIDE SEQUENCE</scope>
    <source>
        <strain evidence="4">MO-1</strain>
    </source>
</reference>
<feature type="domain" description="B12-binding" evidence="3">
    <location>
        <begin position="95"/>
        <end position="215"/>
    </location>
</feature>